<keyword evidence="3" id="KW-1133">Transmembrane helix</keyword>
<dbReference type="OrthoDB" id="372508at2759"/>
<keyword evidence="2" id="KW-0081">Bacteriolytic enzyme</keyword>
<dbReference type="CDD" id="cd00198">
    <property type="entry name" value="vWFA"/>
    <property type="match status" value="1"/>
</dbReference>
<dbReference type="Proteomes" id="UP000039865">
    <property type="component" value="Unassembled WGS sequence"/>
</dbReference>
<protein>
    <submittedName>
        <fullName evidence="6">Collagen alpha-6 chain</fullName>
    </submittedName>
</protein>
<feature type="domain" description="VWFA" evidence="5">
    <location>
        <begin position="262"/>
        <end position="435"/>
    </location>
</feature>
<evidence type="ECO:0000313" key="6">
    <source>
        <dbReference type="EMBL" id="CDW91646.1"/>
    </source>
</evidence>
<keyword evidence="3" id="KW-0472">Membrane</keyword>
<dbReference type="GO" id="GO:0042742">
    <property type="term" value="P:defense response to bacterium"/>
    <property type="evidence" value="ECO:0007669"/>
    <property type="project" value="UniProtKB-KW"/>
</dbReference>
<dbReference type="Pfam" id="PF00092">
    <property type="entry name" value="VWA"/>
    <property type="match status" value="1"/>
</dbReference>
<gene>
    <name evidence="6" type="primary">Contig12291.g13128</name>
    <name evidence="6" type="ORF">STYLEM_20804</name>
</gene>
<dbReference type="Gene3D" id="1.10.530.40">
    <property type="match status" value="1"/>
</dbReference>
<keyword evidence="3" id="KW-0812">Transmembrane</keyword>
<evidence type="ECO:0000259" key="5">
    <source>
        <dbReference type="PROSITE" id="PS50234"/>
    </source>
</evidence>
<organism evidence="6 7">
    <name type="scientific">Stylonychia lemnae</name>
    <name type="common">Ciliate</name>
    <dbReference type="NCBI Taxonomy" id="5949"/>
    <lineage>
        <taxon>Eukaryota</taxon>
        <taxon>Sar</taxon>
        <taxon>Alveolata</taxon>
        <taxon>Ciliophora</taxon>
        <taxon>Intramacronucleata</taxon>
        <taxon>Spirotrichea</taxon>
        <taxon>Stichotrichia</taxon>
        <taxon>Sporadotrichida</taxon>
        <taxon>Oxytrichidae</taxon>
        <taxon>Stylonychinae</taxon>
        <taxon>Stylonychia</taxon>
    </lineage>
</organism>
<dbReference type="InterPro" id="IPR036465">
    <property type="entry name" value="vWFA_dom_sf"/>
</dbReference>
<dbReference type="InterPro" id="IPR002035">
    <property type="entry name" value="VWF_A"/>
</dbReference>
<feature type="chain" id="PRO_5001730025" evidence="4">
    <location>
        <begin position="19"/>
        <end position="631"/>
    </location>
</feature>
<name>A0A078BBQ7_STYLE</name>
<dbReference type="InterPro" id="IPR009030">
    <property type="entry name" value="Growth_fac_rcpt_cys_sf"/>
</dbReference>
<feature type="signal peptide" evidence="4">
    <location>
        <begin position="1"/>
        <end position="18"/>
    </location>
</feature>
<evidence type="ECO:0000256" key="3">
    <source>
        <dbReference type="SAM" id="Phobius"/>
    </source>
</evidence>
<dbReference type="PROSITE" id="PS50234">
    <property type="entry name" value="VWFA"/>
    <property type="match status" value="1"/>
</dbReference>
<evidence type="ECO:0000313" key="7">
    <source>
        <dbReference type="Proteomes" id="UP000039865"/>
    </source>
</evidence>
<accession>A0A078BBQ7</accession>
<keyword evidence="1" id="KW-0929">Antimicrobial</keyword>
<sequence length="631" mass="71549">MLIRYLVLVLTILKLVNLQEIQSQICEQCSIQPCGCELFKCSQGPIYPENVEDLSRGFSGCQSQTEPFVNAVIIQKIQGTCLCPYVNVDKNCKPLDKSIKIGTGFQQLKVMKMGTDILEKIKPFLGHKEDSIKFIQESESLELLFNEIQALDLAYMSTEVSNLGIYYDNNTFASPSIYGSPNPQKPMFEELTRGIRTLFYSFQRQYGHPENYQKLWNYALGANYSQIMRELERESVYSNRKHIEAQILKYCLEKCSESYAANIMFVIDGSGSIDIQNYNIQKEFMVNLLETMKIEKNQQEVALILFSSKVELQSDFSTNKTNLTNTIRTMHHPQNQTFTDLALTESAKIFKRQIELRPNIINLLFILTDGQPTTTVKDQTIKNLKSLNVSTYAIGIGSQINNENLAQLSGENASDYSKVYYVSQFDQLKLLLNSIHQTACSTPTEIDIQTKNHSNIVLDDTGAQYFVLLQKYVYLRIDLSKYILQNDTTDGKKDKNTKSFTQNEIEMYYSFTEELPNQFVHDGKAYFAVKQTQETKSQVKMQVLPLVFYNCSANCESCLNQNICKICSEGFVLINDKCQKPSVFDNPYIAPIIGGVGVAIAALGGIFNFGGFFKSASIQIPSNAGQHQKQD</sequence>
<dbReference type="InterPro" id="IPR050525">
    <property type="entry name" value="ECM_Assembly_Org"/>
</dbReference>
<dbReference type="SUPFAM" id="SSF53300">
    <property type="entry name" value="vWA-like"/>
    <property type="match status" value="1"/>
</dbReference>
<dbReference type="PANTHER" id="PTHR24020">
    <property type="entry name" value="COLLAGEN ALPHA"/>
    <property type="match status" value="1"/>
</dbReference>
<dbReference type="Gene3D" id="3.40.50.410">
    <property type="entry name" value="von Willebrand factor, type A domain"/>
    <property type="match status" value="1"/>
</dbReference>
<dbReference type="PANTHER" id="PTHR24020:SF20">
    <property type="entry name" value="PH DOMAIN-CONTAINING PROTEIN"/>
    <property type="match status" value="1"/>
</dbReference>
<dbReference type="PRINTS" id="PR00453">
    <property type="entry name" value="VWFADOMAIN"/>
</dbReference>
<dbReference type="GO" id="GO:0031640">
    <property type="term" value="P:killing of cells of another organism"/>
    <property type="evidence" value="ECO:0007669"/>
    <property type="project" value="UniProtKB-KW"/>
</dbReference>
<dbReference type="SUPFAM" id="SSF57184">
    <property type="entry name" value="Growth factor receptor domain"/>
    <property type="match status" value="1"/>
</dbReference>
<dbReference type="SMART" id="SM00327">
    <property type="entry name" value="VWA"/>
    <property type="match status" value="1"/>
</dbReference>
<keyword evidence="7" id="KW-1185">Reference proteome</keyword>
<proteinExistence type="predicted"/>
<evidence type="ECO:0000256" key="2">
    <source>
        <dbReference type="ARBA" id="ARBA00022638"/>
    </source>
</evidence>
<dbReference type="GO" id="GO:0003796">
    <property type="term" value="F:lysozyme activity"/>
    <property type="evidence" value="ECO:0007669"/>
    <property type="project" value="InterPro"/>
</dbReference>
<dbReference type="EMBL" id="CCKQ01019623">
    <property type="protein sequence ID" value="CDW91646.1"/>
    <property type="molecule type" value="Genomic_DNA"/>
</dbReference>
<evidence type="ECO:0000256" key="4">
    <source>
        <dbReference type="SAM" id="SignalP"/>
    </source>
</evidence>
<dbReference type="AlphaFoldDB" id="A0A078BBQ7"/>
<keyword evidence="6" id="KW-0176">Collagen</keyword>
<evidence type="ECO:0000256" key="1">
    <source>
        <dbReference type="ARBA" id="ARBA00022529"/>
    </source>
</evidence>
<dbReference type="InterPro" id="IPR023347">
    <property type="entry name" value="Lysozyme_dom_sf"/>
</dbReference>
<reference evidence="6 7" key="1">
    <citation type="submission" date="2014-06" db="EMBL/GenBank/DDBJ databases">
        <authorList>
            <person name="Swart Estienne"/>
        </authorList>
    </citation>
    <scope>NUCLEOTIDE SEQUENCE [LARGE SCALE GENOMIC DNA]</scope>
    <source>
        <strain evidence="6 7">130c</strain>
    </source>
</reference>
<dbReference type="InParanoid" id="A0A078BBQ7"/>
<keyword evidence="4" id="KW-0732">Signal</keyword>
<feature type="transmembrane region" description="Helical" evidence="3">
    <location>
        <begin position="588"/>
        <end position="613"/>
    </location>
</feature>